<name>A0A2G8S9S6_9APHY</name>
<dbReference type="STRING" id="1077348.A0A2G8S9S6"/>
<comment type="caution">
    <text evidence="2">The sequence shown here is derived from an EMBL/GenBank/DDBJ whole genome shotgun (WGS) entry which is preliminary data.</text>
</comment>
<proteinExistence type="predicted"/>
<evidence type="ECO:0000313" key="3">
    <source>
        <dbReference type="Proteomes" id="UP000230002"/>
    </source>
</evidence>
<protein>
    <submittedName>
        <fullName evidence="2">Uncharacterized protein</fullName>
    </submittedName>
</protein>
<reference evidence="2 3" key="1">
    <citation type="journal article" date="2015" name="Sci. Rep.">
        <title>Chromosome-level genome map provides insights into diverse defense mechanisms in the medicinal fungus Ganoderma sinense.</title>
        <authorList>
            <person name="Zhu Y."/>
            <person name="Xu J."/>
            <person name="Sun C."/>
            <person name="Zhou S."/>
            <person name="Xu H."/>
            <person name="Nelson D.R."/>
            <person name="Qian J."/>
            <person name="Song J."/>
            <person name="Luo H."/>
            <person name="Xiang L."/>
            <person name="Li Y."/>
            <person name="Xu Z."/>
            <person name="Ji A."/>
            <person name="Wang L."/>
            <person name="Lu S."/>
            <person name="Hayward A."/>
            <person name="Sun W."/>
            <person name="Li X."/>
            <person name="Schwartz D.C."/>
            <person name="Wang Y."/>
            <person name="Chen S."/>
        </authorList>
    </citation>
    <scope>NUCLEOTIDE SEQUENCE [LARGE SCALE GENOMIC DNA]</scope>
    <source>
        <strain evidence="2 3">ZZ0214-1</strain>
    </source>
</reference>
<feature type="region of interest" description="Disordered" evidence="1">
    <location>
        <begin position="1"/>
        <end position="91"/>
    </location>
</feature>
<dbReference type="AlphaFoldDB" id="A0A2G8S9S6"/>
<organism evidence="2 3">
    <name type="scientific">Ganoderma sinense ZZ0214-1</name>
    <dbReference type="NCBI Taxonomy" id="1077348"/>
    <lineage>
        <taxon>Eukaryota</taxon>
        <taxon>Fungi</taxon>
        <taxon>Dikarya</taxon>
        <taxon>Basidiomycota</taxon>
        <taxon>Agaricomycotina</taxon>
        <taxon>Agaricomycetes</taxon>
        <taxon>Polyporales</taxon>
        <taxon>Polyporaceae</taxon>
        <taxon>Ganoderma</taxon>
    </lineage>
</organism>
<dbReference type="OrthoDB" id="191192at2759"/>
<keyword evidence="3" id="KW-1185">Reference proteome</keyword>
<sequence>MSNTVLSSFDPLATHPFTNNSGLLPKPVAPSQYPRHVPSSKALPHAHTPAQGPIILTTTPMHAPQPKRALPAKTSSHSSAPKPIFVPFRPERGSPDLEDILLKKKFSDAFQGKAQWGIDQVTLSPAVPLVPAGRQGKAQS</sequence>
<evidence type="ECO:0000256" key="1">
    <source>
        <dbReference type="SAM" id="MobiDB-lite"/>
    </source>
</evidence>
<dbReference type="EMBL" id="AYKW01000014">
    <property type="protein sequence ID" value="PIL30512.1"/>
    <property type="molecule type" value="Genomic_DNA"/>
</dbReference>
<accession>A0A2G8S9S6</accession>
<gene>
    <name evidence="2" type="ORF">GSI_07212</name>
</gene>
<evidence type="ECO:0000313" key="2">
    <source>
        <dbReference type="EMBL" id="PIL30512.1"/>
    </source>
</evidence>
<dbReference type="Proteomes" id="UP000230002">
    <property type="component" value="Unassembled WGS sequence"/>
</dbReference>